<organism evidence="2 3">
    <name type="scientific">Sordaria brevicollis</name>
    <dbReference type="NCBI Taxonomy" id="83679"/>
    <lineage>
        <taxon>Eukaryota</taxon>
        <taxon>Fungi</taxon>
        <taxon>Dikarya</taxon>
        <taxon>Ascomycota</taxon>
        <taxon>Pezizomycotina</taxon>
        <taxon>Sordariomycetes</taxon>
        <taxon>Sordariomycetidae</taxon>
        <taxon>Sordariales</taxon>
        <taxon>Sordariaceae</taxon>
        <taxon>Sordaria</taxon>
    </lineage>
</organism>
<sequence>MEQAGRRWKGTEPLRASEVMLGRAGSWWVLLAVASRPRYNWRTSMTAWAEHAPAESGNGRPRRSSSLNSQGQLEQPQSKEVGGHPGSFPGPSQASDEHDFHSLCHFITRSRSCPAKDRFRAKRRPGSADHLRRKMVGEHWVVGWCQYGVSTCIHFVTARPGWLSRQVTTNGILRLLPRNHTGNDLELTPRQVNTPTKTHTALGSLHEPAVFGITLPPRYLGTLLTVAAS</sequence>
<dbReference type="EMBL" id="JAUTDP010000003">
    <property type="protein sequence ID" value="KAK3401208.1"/>
    <property type="molecule type" value="Genomic_DNA"/>
</dbReference>
<proteinExistence type="predicted"/>
<dbReference type="Proteomes" id="UP001281003">
    <property type="component" value="Unassembled WGS sequence"/>
</dbReference>
<reference evidence="2" key="2">
    <citation type="submission" date="2023-07" db="EMBL/GenBank/DDBJ databases">
        <authorList>
            <consortium name="Lawrence Berkeley National Laboratory"/>
            <person name="Haridas S."/>
            <person name="Hensen N."/>
            <person name="Bonometti L."/>
            <person name="Westerberg I."/>
            <person name="Brannstrom I.O."/>
            <person name="Guillou S."/>
            <person name="Cros-Aarteil S."/>
            <person name="Calhoun S."/>
            <person name="Kuo A."/>
            <person name="Mondo S."/>
            <person name="Pangilinan J."/>
            <person name="Riley R."/>
            <person name="LaButti K."/>
            <person name="Andreopoulos B."/>
            <person name="Lipzen A."/>
            <person name="Chen C."/>
            <person name="Yanf M."/>
            <person name="Daum C."/>
            <person name="Ng V."/>
            <person name="Clum A."/>
            <person name="Steindorff A."/>
            <person name="Ohm R."/>
            <person name="Martin F."/>
            <person name="Silar P."/>
            <person name="Natvig D."/>
            <person name="Lalanne C."/>
            <person name="Gautier V."/>
            <person name="Ament-velasquez S.L."/>
            <person name="Kruys A."/>
            <person name="Hutchinson M.I."/>
            <person name="Powell A.J."/>
            <person name="Barry K."/>
            <person name="Miller A.N."/>
            <person name="Grigoriev I.V."/>
            <person name="Debuchy R."/>
            <person name="Gladieux P."/>
            <person name="Thoren M.H."/>
            <person name="Johannesson H."/>
        </authorList>
    </citation>
    <scope>NUCLEOTIDE SEQUENCE</scope>
    <source>
        <strain evidence="2">FGSC 1904</strain>
    </source>
</reference>
<evidence type="ECO:0000313" key="2">
    <source>
        <dbReference type="EMBL" id="KAK3401208.1"/>
    </source>
</evidence>
<keyword evidence="3" id="KW-1185">Reference proteome</keyword>
<feature type="compositionally biased region" description="Polar residues" evidence="1">
    <location>
        <begin position="64"/>
        <end position="78"/>
    </location>
</feature>
<evidence type="ECO:0000256" key="1">
    <source>
        <dbReference type="SAM" id="MobiDB-lite"/>
    </source>
</evidence>
<evidence type="ECO:0000313" key="3">
    <source>
        <dbReference type="Proteomes" id="UP001281003"/>
    </source>
</evidence>
<name>A0AAE0PJR7_SORBR</name>
<protein>
    <submittedName>
        <fullName evidence="2">Uncharacterized protein</fullName>
    </submittedName>
</protein>
<comment type="caution">
    <text evidence="2">The sequence shown here is derived from an EMBL/GenBank/DDBJ whole genome shotgun (WGS) entry which is preliminary data.</text>
</comment>
<reference evidence="2" key="1">
    <citation type="journal article" date="2023" name="Mol. Phylogenet. Evol.">
        <title>Genome-scale phylogeny and comparative genomics of the fungal order Sordariales.</title>
        <authorList>
            <person name="Hensen N."/>
            <person name="Bonometti L."/>
            <person name="Westerberg I."/>
            <person name="Brannstrom I.O."/>
            <person name="Guillou S."/>
            <person name="Cros-Aarteil S."/>
            <person name="Calhoun S."/>
            <person name="Haridas S."/>
            <person name="Kuo A."/>
            <person name="Mondo S."/>
            <person name="Pangilinan J."/>
            <person name="Riley R."/>
            <person name="LaButti K."/>
            <person name="Andreopoulos B."/>
            <person name="Lipzen A."/>
            <person name="Chen C."/>
            <person name="Yan M."/>
            <person name="Daum C."/>
            <person name="Ng V."/>
            <person name="Clum A."/>
            <person name="Steindorff A."/>
            <person name="Ohm R.A."/>
            <person name="Martin F."/>
            <person name="Silar P."/>
            <person name="Natvig D.O."/>
            <person name="Lalanne C."/>
            <person name="Gautier V."/>
            <person name="Ament-Velasquez S.L."/>
            <person name="Kruys A."/>
            <person name="Hutchinson M.I."/>
            <person name="Powell A.J."/>
            <person name="Barry K."/>
            <person name="Miller A.N."/>
            <person name="Grigoriev I.V."/>
            <person name="Debuchy R."/>
            <person name="Gladieux P."/>
            <person name="Hiltunen Thoren M."/>
            <person name="Johannesson H."/>
        </authorList>
    </citation>
    <scope>NUCLEOTIDE SEQUENCE</scope>
    <source>
        <strain evidence="2">FGSC 1904</strain>
    </source>
</reference>
<gene>
    <name evidence="2" type="ORF">B0T20DRAFT_391044</name>
</gene>
<feature type="region of interest" description="Disordered" evidence="1">
    <location>
        <begin position="51"/>
        <end position="97"/>
    </location>
</feature>
<dbReference type="AlphaFoldDB" id="A0AAE0PJR7"/>
<accession>A0AAE0PJR7</accession>